<gene>
    <name evidence="1" type="ORF">M6D93_12205</name>
</gene>
<dbReference type="EMBL" id="CP097332">
    <property type="protein sequence ID" value="UQX87068.1"/>
    <property type="molecule type" value="Genomic_DNA"/>
</dbReference>
<sequence length="49" mass="5507">MNEHSAFTAFLRTDPRDVGCDQALTVLHLYVDLIPGRLLGHEAILRYPA</sequence>
<organism evidence="1 2">
    <name type="scientific">Jatrophihabitans telluris</name>
    <dbReference type="NCBI Taxonomy" id="2038343"/>
    <lineage>
        <taxon>Bacteria</taxon>
        <taxon>Bacillati</taxon>
        <taxon>Actinomycetota</taxon>
        <taxon>Actinomycetes</taxon>
        <taxon>Jatrophihabitantales</taxon>
        <taxon>Jatrophihabitantaceae</taxon>
        <taxon>Jatrophihabitans</taxon>
    </lineage>
</organism>
<reference evidence="1" key="1">
    <citation type="journal article" date="2018" name="Int. J. Syst. Evol. Microbiol.">
        <title>Jatrophihabitans telluris sp. nov., isolated from sediment soil of lava forest wetlands and the emended description of the genus Jatrophihabitans.</title>
        <authorList>
            <person name="Lee K.C."/>
            <person name="Suh M.K."/>
            <person name="Eom M.K."/>
            <person name="Kim K.K."/>
            <person name="Kim J.S."/>
            <person name="Kim D.S."/>
            <person name="Ko S.H."/>
            <person name="Shin Y.K."/>
            <person name="Lee J.S."/>
        </authorList>
    </citation>
    <scope>NUCLEOTIDE SEQUENCE</scope>
    <source>
        <strain evidence="1">N237</strain>
    </source>
</reference>
<reference evidence="1" key="2">
    <citation type="submission" date="2022-05" db="EMBL/GenBank/DDBJ databases">
        <authorList>
            <person name="Kim J.-S."/>
            <person name="Lee K."/>
            <person name="Suh M."/>
            <person name="Eom M."/>
            <person name="Kim J.-S."/>
            <person name="Kim D.-S."/>
            <person name="Ko S.-H."/>
            <person name="Shin Y."/>
            <person name="Lee J.-S."/>
        </authorList>
    </citation>
    <scope>NUCLEOTIDE SEQUENCE</scope>
    <source>
        <strain evidence="1">N237</strain>
    </source>
</reference>
<protein>
    <submittedName>
        <fullName evidence="1">Uncharacterized protein</fullName>
    </submittedName>
</protein>
<dbReference type="Proteomes" id="UP001056336">
    <property type="component" value="Chromosome"/>
</dbReference>
<dbReference type="RefSeq" id="WP_249769504.1">
    <property type="nucleotide sequence ID" value="NZ_CP097332.1"/>
</dbReference>
<name>A0ABY4QUG3_9ACTN</name>
<keyword evidence="2" id="KW-1185">Reference proteome</keyword>
<proteinExistence type="predicted"/>
<accession>A0ABY4QUG3</accession>
<evidence type="ECO:0000313" key="2">
    <source>
        <dbReference type="Proteomes" id="UP001056336"/>
    </source>
</evidence>
<evidence type="ECO:0000313" key="1">
    <source>
        <dbReference type="EMBL" id="UQX87068.1"/>
    </source>
</evidence>